<dbReference type="InterPro" id="IPR008942">
    <property type="entry name" value="ENTH_VHS"/>
</dbReference>
<dbReference type="Proteomes" id="UP000023152">
    <property type="component" value="Unassembled WGS sequence"/>
</dbReference>
<proteinExistence type="predicted"/>
<dbReference type="Gene3D" id="1.25.40.90">
    <property type="match status" value="1"/>
</dbReference>
<evidence type="ECO:0000313" key="2">
    <source>
        <dbReference type="EMBL" id="ETO20582.1"/>
    </source>
</evidence>
<dbReference type="GO" id="GO:0030136">
    <property type="term" value="C:clathrin-coated vesicle"/>
    <property type="evidence" value="ECO:0007669"/>
    <property type="project" value="TreeGrafter"/>
</dbReference>
<keyword evidence="3" id="KW-1185">Reference proteome</keyword>
<dbReference type="AlphaFoldDB" id="X6N5J7"/>
<dbReference type="GO" id="GO:0005905">
    <property type="term" value="C:clathrin-coated pit"/>
    <property type="evidence" value="ECO:0007669"/>
    <property type="project" value="TreeGrafter"/>
</dbReference>
<dbReference type="GO" id="GO:0005546">
    <property type="term" value="F:phosphatidylinositol-4,5-bisphosphate binding"/>
    <property type="evidence" value="ECO:0007669"/>
    <property type="project" value="TreeGrafter"/>
</dbReference>
<comment type="caution">
    <text evidence="2">The sequence shown here is derived from an EMBL/GenBank/DDBJ whole genome shotgun (WGS) entry which is preliminary data.</text>
</comment>
<dbReference type="GO" id="GO:0006900">
    <property type="term" value="P:vesicle budding from membrane"/>
    <property type="evidence" value="ECO:0007669"/>
    <property type="project" value="TreeGrafter"/>
</dbReference>
<dbReference type="OrthoDB" id="44015at2759"/>
<feature type="domain" description="ENTH" evidence="1">
    <location>
        <begin position="1"/>
        <end position="137"/>
    </location>
</feature>
<protein>
    <submittedName>
        <fullName evidence="2">Clathrin assembly factor-like protein</fullName>
    </submittedName>
</protein>
<evidence type="ECO:0000313" key="3">
    <source>
        <dbReference type="Proteomes" id="UP000023152"/>
    </source>
</evidence>
<dbReference type="InterPro" id="IPR013809">
    <property type="entry name" value="ENTH"/>
</dbReference>
<dbReference type="SMART" id="SM00273">
    <property type="entry name" value="ENTH"/>
    <property type="match status" value="1"/>
</dbReference>
<reference evidence="2 3" key="1">
    <citation type="journal article" date="2013" name="Curr. Biol.">
        <title>The Genome of the Foraminiferan Reticulomyxa filosa.</title>
        <authorList>
            <person name="Glockner G."/>
            <person name="Hulsmann N."/>
            <person name="Schleicher M."/>
            <person name="Noegel A.A."/>
            <person name="Eichinger L."/>
            <person name="Gallinger C."/>
            <person name="Pawlowski J."/>
            <person name="Sierra R."/>
            <person name="Euteneuer U."/>
            <person name="Pillet L."/>
            <person name="Moustafa A."/>
            <person name="Platzer M."/>
            <person name="Groth M."/>
            <person name="Szafranski K."/>
            <person name="Schliwa M."/>
        </authorList>
    </citation>
    <scope>NUCLEOTIDE SEQUENCE [LARGE SCALE GENOMIC DNA]</scope>
</reference>
<dbReference type="PANTHER" id="PTHR22951:SF5">
    <property type="entry name" value="PHOSPHATIDYLINOSITOL-BINDING CLATHRIN ASSEMBLY PROTEIN LAP"/>
    <property type="match status" value="1"/>
</dbReference>
<feature type="non-terminal residue" evidence="2">
    <location>
        <position position="159"/>
    </location>
</feature>
<dbReference type="GO" id="GO:0032050">
    <property type="term" value="F:clathrin heavy chain binding"/>
    <property type="evidence" value="ECO:0007669"/>
    <property type="project" value="TreeGrafter"/>
</dbReference>
<gene>
    <name evidence="2" type="ORF">RFI_16634</name>
</gene>
<dbReference type="PROSITE" id="PS50942">
    <property type="entry name" value="ENTH"/>
    <property type="match status" value="1"/>
</dbReference>
<dbReference type="GO" id="GO:0005545">
    <property type="term" value="F:1-phosphatidylinositol binding"/>
    <property type="evidence" value="ECO:0007669"/>
    <property type="project" value="TreeGrafter"/>
</dbReference>
<sequence length="159" mass="18491">MCMCVNCQATYEDDEHPKEKHIHTLIEWVDTDLKGTGNTYQRDKVNIISLFQKRVEGHPWKVVLKTLTVIHMLFRDADVAFVEEFATYGSRSILITRCGQYADRESVNGLSHSGFIREYARYLYEKAHNFNELSFNVEKKLDPANKSFFNDYTLISLGN</sequence>
<name>X6N5J7_RETFI</name>
<dbReference type="EMBL" id="ASPP01012473">
    <property type="protein sequence ID" value="ETO20582.1"/>
    <property type="molecule type" value="Genomic_DNA"/>
</dbReference>
<dbReference type="PANTHER" id="PTHR22951">
    <property type="entry name" value="CLATHRIN ASSEMBLY PROTEIN"/>
    <property type="match status" value="1"/>
</dbReference>
<dbReference type="GO" id="GO:0000149">
    <property type="term" value="F:SNARE binding"/>
    <property type="evidence" value="ECO:0007669"/>
    <property type="project" value="TreeGrafter"/>
</dbReference>
<dbReference type="Pfam" id="PF07651">
    <property type="entry name" value="ANTH"/>
    <property type="match status" value="1"/>
</dbReference>
<dbReference type="InterPro" id="IPR011417">
    <property type="entry name" value="ANTH_dom"/>
</dbReference>
<dbReference type="GO" id="GO:0072583">
    <property type="term" value="P:clathrin-dependent endocytosis"/>
    <property type="evidence" value="ECO:0007669"/>
    <property type="project" value="InterPro"/>
</dbReference>
<dbReference type="GO" id="GO:0048268">
    <property type="term" value="P:clathrin coat assembly"/>
    <property type="evidence" value="ECO:0007669"/>
    <property type="project" value="InterPro"/>
</dbReference>
<organism evidence="2 3">
    <name type="scientific">Reticulomyxa filosa</name>
    <dbReference type="NCBI Taxonomy" id="46433"/>
    <lineage>
        <taxon>Eukaryota</taxon>
        <taxon>Sar</taxon>
        <taxon>Rhizaria</taxon>
        <taxon>Retaria</taxon>
        <taxon>Foraminifera</taxon>
        <taxon>Monothalamids</taxon>
        <taxon>Reticulomyxidae</taxon>
        <taxon>Reticulomyxa</taxon>
    </lineage>
</organism>
<dbReference type="SUPFAM" id="SSF48464">
    <property type="entry name" value="ENTH/VHS domain"/>
    <property type="match status" value="1"/>
</dbReference>
<dbReference type="InterPro" id="IPR045192">
    <property type="entry name" value="AP180-like"/>
</dbReference>
<accession>X6N5J7</accession>
<evidence type="ECO:0000259" key="1">
    <source>
        <dbReference type="PROSITE" id="PS50942"/>
    </source>
</evidence>